<keyword evidence="7 11" id="KW-0175">Coiled coil</keyword>
<keyword evidence="4" id="KW-0963">Cytoplasm</keyword>
<keyword evidence="8" id="KW-0969">Cilium</keyword>
<evidence type="ECO:0000256" key="1">
    <source>
        <dbReference type="ARBA" id="ARBA00004230"/>
    </source>
</evidence>
<dbReference type="GO" id="GO:0008017">
    <property type="term" value="F:microtubule binding"/>
    <property type="evidence" value="ECO:0007669"/>
    <property type="project" value="InterPro"/>
</dbReference>
<dbReference type="GO" id="GO:0005874">
    <property type="term" value="C:microtubule"/>
    <property type="evidence" value="ECO:0007669"/>
    <property type="project" value="UniProtKB-KW"/>
</dbReference>
<evidence type="ECO:0000256" key="12">
    <source>
        <dbReference type="SAM" id="MobiDB-lite"/>
    </source>
</evidence>
<gene>
    <name evidence="14" type="ORF">WJX81_002647</name>
</gene>
<dbReference type="AlphaFoldDB" id="A0AAW1R0H3"/>
<feature type="region of interest" description="Disordered" evidence="12">
    <location>
        <begin position="1"/>
        <end position="37"/>
    </location>
</feature>
<evidence type="ECO:0000256" key="10">
    <source>
        <dbReference type="ARBA" id="ARBA00023273"/>
    </source>
</evidence>
<dbReference type="GO" id="GO:0048870">
    <property type="term" value="P:cell motility"/>
    <property type="evidence" value="ECO:0007669"/>
    <property type="project" value="InterPro"/>
</dbReference>
<organism evidence="14 15">
    <name type="scientific">Elliptochloris bilobata</name>
    <dbReference type="NCBI Taxonomy" id="381761"/>
    <lineage>
        <taxon>Eukaryota</taxon>
        <taxon>Viridiplantae</taxon>
        <taxon>Chlorophyta</taxon>
        <taxon>core chlorophytes</taxon>
        <taxon>Trebouxiophyceae</taxon>
        <taxon>Trebouxiophyceae incertae sedis</taxon>
        <taxon>Elliptochloris clade</taxon>
        <taxon>Elliptochloris</taxon>
    </lineage>
</organism>
<evidence type="ECO:0000313" key="14">
    <source>
        <dbReference type="EMBL" id="KAK9826877.1"/>
    </source>
</evidence>
<protein>
    <recommendedName>
        <fullName evidence="13">Growth arrest-specific protein 8 domain-containing protein</fullName>
    </recommendedName>
</protein>
<evidence type="ECO:0000256" key="6">
    <source>
        <dbReference type="ARBA" id="ARBA00022846"/>
    </source>
</evidence>
<dbReference type="PANTHER" id="PTHR31543">
    <property type="entry name" value="DYNEIN REGULATORY COMPLEX SUBUNIT 4"/>
    <property type="match status" value="1"/>
</dbReference>
<evidence type="ECO:0000256" key="3">
    <source>
        <dbReference type="ARBA" id="ARBA00009859"/>
    </source>
</evidence>
<dbReference type="GO" id="GO:0031514">
    <property type="term" value="C:motile cilium"/>
    <property type="evidence" value="ECO:0007669"/>
    <property type="project" value="UniProtKB-SubCell"/>
</dbReference>
<name>A0AAW1R0H3_9CHLO</name>
<dbReference type="InterPro" id="IPR039308">
    <property type="entry name" value="GAS8"/>
</dbReference>
<evidence type="ECO:0000313" key="15">
    <source>
        <dbReference type="Proteomes" id="UP001445335"/>
    </source>
</evidence>
<feature type="domain" description="Growth arrest-specific protein 8" evidence="13">
    <location>
        <begin position="227"/>
        <end position="401"/>
    </location>
</feature>
<evidence type="ECO:0000256" key="11">
    <source>
        <dbReference type="SAM" id="Coils"/>
    </source>
</evidence>
<dbReference type="EMBL" id="JALJOU010000061">
    <property type="protein sequence ID" value="KAK9826877.1"/>
    <property type="molecule type" value="Genomic_DNA"/>
</dbReference>
<comment type="subcellular location">
    <subcellularLocation>
        <location evidence="1">Cell projection</location>
        <location evidence="1">Cilium</location>
        <location evidence="1">Flagellum</location>
    </subcellularLocation>
    <subcellularLocation>
        <location evidence="2">Cytoplasm</location>
        <location evidence="2">Cytoskeleton</location>
    </subcellularLocation>
</comment>
<feature type="coiled-coil region" evidence="11">
    <location>
        <begin position="406"/>
        <end position="433"/>
    </location>
</feature>
<comment type="similarity">
    <text evidence="3">Belongs to the DRC4 family.</text>
</comment>
<proteinExistence type="inferred from homology"/>
<dbReference type="Proteomes" id="UP001445335">
    <property type="component" value="Unassembled WGS sequence"/>
</dbReference>
<keyword evidence="15" id="KW-1185">Reference proteome</keyword>
<evidence type="ECO:0000256" key="8">
    <source>
        <dbReference type="ARBA" id="ARBA00023069"/>
    </source>
</evidence>
<accession>A0AAW1R0H3</accession>
<keyword evidence="9" id="KW-0206">Cytoskeleton</keyword>
<keyword evidence="10" id="KW-0966">Cell projection</keyword>
<evidence type="ECO:0000256" key="5">
    <source>
        <dbReference type="ARBA" id="ARBA00022701"/>
    </source>
</evidence>
<dbReference type="PANTHER" id="PTHR31543:SF0">
    <property type="entry name" value="DYNEIN REGULATORY COMPLEX SUBUNIT 4"/>
    <property type="match status" value="1"/>
</dbReference>
<evidence type="ECO:0000256" key="9">
    <source>
        <dbReference type="ARBA" id="ARBA00023212"/>
    </source>
</evidence>
<keyword evidence="5" id="KW-0493">Microtubule</keyword>
<keyword evidence="6" id="KW-0282">Flagellum</keyword>
<evidence type="ECO:0000256" key="2">
    <source>
        <dbReference type="ARBA" id="ARBA00004245"/>
    </source>
</evidence>
<dbReference type="Pfam" id="PF13851">
    <property type="entry name" value="GAS"/>
    <property type="match status" value="1"/>
</dbReference>
<dbReference type="GO" id="GO:0005794">
    <property type="term" value="C:Golgi apparatus"/>
    <property type="evidence" value="ECO:0007669"/>
    <property type="project" value="TreeGrafter"/>
</dbReference>
<evidence type="ECO:0000256" key="4">
    <source>
        <dbReference type="ARBA" id="ARBA00022490"/>
    </source>
</evidence>
<dbReference type="InterPro" id="IPR025593">
    <property type="entry name" value="GAS8_dom"/>
</dbReference>
<evidence type="ECO:0000256" key="7">
    <source>
        <dbReference type="ARBA" id="ARBA00023054"/>
    </source>
</evidence>
<reference evidence="14 15" key="1">
    <citation type="journal article" date="2024" name="Nat. Commun.">
        <title>Phylogenomics reveals the evolutionary origins of lichenization in chlorophyte algae.</title>
        <authorList>
            <person name="Puginier C."/>
            <person name="Libourel C."/>
            <person name="Otte J."/>
            <person name="Skaloud P."/>
            <person name="Haon M."/>
            <person name="Grisel S."/>
            <person name="Petersen M."/>
            <person name="Berrin J.G."/>
            <person name="Delaux P.M."/>
            <person name="Dal Grande F."/>
            <person name="Keller J."/>
        </authorList>
    </citation>
    <scope>NUCLEOTIDE SEQUENCE [LARGE SCALE GENOMIC DNA]</scope>
    <source>
        <strain evidence="14 15">SAG 245.80</strain>
    </source>
</reference>
<feature type="compositionally biased region" description="Basic and acidic residues" evidence="12">
    <location>
        <begin position="1"/>
        <end position="11"/>
    </location>
</feature>
<evidence type="ECO:0000259" key="13">
    <source>
        <dbReference type="Pfam" id="PF13851"/>
    </source>
</evidence>
<comment type="caution">
    <text evidence="14">The sequence shown here is derived from an EMBL/GenBank/DDBJ whole genome shotgun (WGS) entry which is preliminary data.</text>
</comment>
<dbReference type="GO" id="GO:0031267">
    <property type="term" value="F:small GTPase binding"/>
    <property type="evidence" value="ECO:0007669"/>
    <property type="project" value="InterPro"/>
</dbReference>
<sequence>MPPKPQKDGKPTKGGAKAKGKAPPPEPIKEGPSVDELNQRIAALEAEKKREEELRNYMQLERDKIATFWEIGKHDAEDQRAELRNKDRELEELEERHQVEIKVYKQKVKHLLYEHQHALAVLKADGEAAVKQAGDEAAAREADLRRDLRTLHCQLREQEDAHGEAVRGLQLEAAKQVSKLRQEVEAGARGLAGRADKRLRMAREEAELRRRTELAEVEERKNTHIQDLTKRHEAAFAEIKAYYNDVTANNLDLVKALKEDAAELRKREAAADKLLAEVAAENRALTEPLAQAQKEVEALRSAVATQGREREVAAQAAARLAAANKQIKALEWSGEVQLQRLEQVQAERDKLAQRVEAAVVGACQAADANGLLAERRADGLQQALTQREAELRAALAAGGPAGAADAKAAGQQCEQLQAEVRDLRAALARASKAHADLLCVYEALLTNGTLPRDQPAFGALRLGSARAPAGLVAGVA</sequence>
<feature type="coiled-coil region" evidence="11">
    <location>
        <begin position="254"/>
        <end position="333"/>
    </location>
</feature>